<feature type="compositionally biased region" description="Acidic residues" evidence="2">
    <location>
        <begin position="1411"/>
        <end position="1427"/>
    </location>
</feature>
<evidence type="ECO:0000313" key="6">
    <source>
        <dbReference type="Proteomes" id="UP000664521"/>
    </source>
</evidence>
<dbReference type="InterPro" id="IPR056884">
    <property type="entry name" value="NPHP3-like_N"/>
</dbReference>
<sequence>MRITGVLVQKRQRRAQHSIAEKRQTSQYCVMEDQQDIRAMWDTAVAAYEKETERKLVTGVALREVTTVDGLVDLIEHQNSDFSGFRSRHAKLASRLQKCFKPVAIIGGIAKETLSTTPYGPASSAIFGAVVHLIQAAQKVTEAYDWIERALGQLQEFTDRLDLYRQNTMDAVLEKKITAILTCLLKVIGRCETLVTRGRFKQYLHVVFLVKDEKTKKMLDDLNESLDKEQRYLVAASYASQKTTEQGVKALAETAAETQKIGGSIVQLLEDSRAREVTKDESDLVQRSLELPAADRTLVLYEEFRSKLLKGTGSWLQKEALFTAWSEQKIPILWVFGGPGSGKSHLSTWTIEYLLRLYEDERTQTAGVSVAYFYIKENEQQLRDLNAILKTLAWQIAENDPVFKKHAAEICSTKKNIISAEQTWLNLFVAFYQSKANADKSAMLVVDGLDEAPRAARSTLLGLFKGLLSENADGTRPHIQVAVIGRITLKGDMDFEREEKFIQVSREKNQEDLDRYIVDRLSTLDIIKRLGELDKQEAKKPSKKQNKPQAPVAKRKLKDKISSYADGVFLWAKLLLDQIHDKDYREIEKILSRPPSSLEGMVKHVYQRLSVEEDDLEPIKRLLTWTAYAQRPLLFGEIELILSLPSRAPNLLLWDKFQGKLASIYELSIPEHSADDDGEGPEEAGNAAGDPPNDEGERKMQQEENGEWNEVDVNEKENEEVSSEQEAHDLSADEGSDEDDHGSDTSGFKLLDDLETDRGLDALAMGELSDVAGEHLHAYADWQSKTRITFSHLQFREFLVLKKNREPIDLDIDTERSQLEITITCLELLEFGFDVQTNSKYLIDYPCRFFVQHLELVDPASINDEDRYKIVRGIYWLFHEDRGIKSFFNAPVDSDSDMWDEYWTTWLATNTHTNSIRTWLSYAEKMTERFDETTISWMKVASKSTRELVQQWVKTLASIWLTKTGFDDDAYMDKSERLVWLMHGLTSLDANGNIESSLQDFAFYQLDFSKLSAARLRELADFALDETNPHWHTGLAWIDMEGYYYDEAVHHFQKALALEPHAWLPKEGLARIYGQQAKYSEAIQLMDEAYKSLPEKFFYLGGFLLPYIADWKDIIGDDEGAYETALQGYLAEPSSYLAQDRYLRALDRRGDTSSFIYALKCMHEQVWLDSEMSYLVRYLKLGHDLYSEIGRAYNAEGRPRFVIEAMEKSLSMTSAAKDPSMKLFIQGEVGTFQYQYNDNTEGAMKLWEQALKTFTSAGPQFQKDNKRNRDWYGNFLARLCFDAAVSAQKSGTNCWPYTKRLKQLAIITSTTDEDFPDFFDFFGPGYASMLWGCWLRTYEKADESIWKKTFKVRILDELNTLDDEDPTNDMAGLHSLAITLLHLGDDEAAGAILAVLFMLLKVVRDTMGEEITNDDGEGDPAVDDVDEEAKHDRDNDTTDEEKNSDHDWKQVQAEDPKRETDDFSDHRFPIDEIPAPAPASNTQNQEATPPSKSQSSTHSTPSSNPPPPLHRRPTDHFEAVTINGTTRLALSLDIARIHDCNGPCTTDYFHYTSLHVCKICLGTKFCGECLRLVQEEKLVCRDCSPQHAWYQAWPIPEGKVEVAAEKEGEERWVVRKEWLEGLRGEWL</sequence>
<dbReference type="Proteomes" id="UP000664521">
    <property type="component" value="Unassembled WGS sequence"/>
</dbReference>
<keyword evidence="1" id="KW-0677">Repeat</keyword>
<feature type="compositionally biased region" description="Basic and acidic residues" evidence="2">
    <location>
        <begin position="1428"/>
        <end position="1470"/>
    </location>
</feature>
<keyword evidence="6" id="KW-1185">Reference proteome</keyword>
<organism evidence="5 6">
    <name type="scientific">Heterodermia speciosa</name>
    <dbReference type="NCBI Taxonomy" id="116794"/>
    <lineage>
        <taxon>Eukaryota</taxon>
        <taxon>Fungi</taxon>
        <taxon>Dikarya</taxon>
        <taxon>Ascomycota</taxon>
        <taxon>Pezizomycotina</taxon>
        <taxon>Lecanoromycetes</taxon>
        <taxon>OSLEUM clade</taxon>
        <taxon>Lecanoromycetidae</taxon>
        <taxon>Caliciales</taxon>
        <taxon>Physciaceae</taxon>
        <taxon>Heterodermia</taxon>
    </lineage>
</organism>
<name>A0A8H3PFB0_9LECA</name>
<dbReference type="Gene3D" id="1.25.40.10">
    <property type="entry name" value="Tetratricopeptide repeat domain"/>
    <property type="match status" value="1"/>
</dbReference>
<accession>A0A8H3PFB0</accession>
<reference evidence="5" key="1">
    <citation type="submission" date="2021-03" db="EMBL/GenBank/DDBJ databases">
        <authorList>
            <person name="Tagirdzhanova G."/>
        </authorList>
    </citation>
    <scope>NUCLEOTIDE SEQUENCE</scope>
</reference>
<dbReference type="OrthoDB" id="448455at2759"/>
<evidence type="ECO:0000259" key="3">
    <source>
        <dbReference type="Pfam" id="PF17109"/>
    </source>
</evidence>
<evidence type="ECO:0000259" key="4">
    <source>
        <dbReference type="Pfam" id="PF24883"/>
    </source>
</evidence>
<evidence type="ECO:0000256" key="1">
    <source>
        <dbReference type="ARBA" id="ARBA00022737"/>
    </source>
</evidence>
<feature type="compositionally biased region" description="Acidic residues" evidence="2">
    <location>
        <begin position="732"/>
        <end position="741"/>
    </location>
</feature>
<feature type="compositionally biased region" description="Acidic residues" evidence="2">
    <location>
        <begin position="704"/>
        <end position="723"/>
    </location>
</feature>
<evidence type="ECO:0000313" key="5">
    <source>
        <dbReference type="EMBL" id="CAF9939348.1"/>
    </source>
</evidence>
<feature type="region of interest" description="Disordered" evidence="2">
    <location>
        <begin position="672"/>
        <end position="750"/>
    </location>
</feature>
<evidence type="ECO:0000256" key="2">
    <source>
        <dbReference type="SAM" id="MobiDB-lite"/>
    </source>
</evidence>
<dbReference type="SUPFAM" id="SSF52540">
    <property type="entry name" value="P-loop containing nucleoside triphosphate hydrolases"/>
    <property type="match status" value="1"/>
</dbReference>
<feature type="domain" description="Nephrocystin 3-like N-terminal" evidence="4">
    <location>
        <begin position="311"/>
        <end position="484"/>
    </location>
</feature>
<evidence type="ECO:0008006" key="7">
    <source>
        <dbReference type="Google" id="ProtNLM"/>
    </source>
</evidence>
<gene>
    <name evidence="5" type="ORF">HETSPECPRED_001560</name>
</gene>
<dbReference type="Pfam" id="PF17109">
    <property type="entry name" value="Goodbye"/>
    <property type="match status" value="1"/>
</dbReference>
<feature type="domain" description="Fungal STAND N-terminal Goodbye" evidence="3">
    <location>
        <begin position="41"/>
        <end position="164"/>
    </location>
</feature>
<proteinExistence type="predicted"/>
<feature type="compositionally biased region" description="Low complexity" evidence="2">
    <location>
        <begin position="1488"/>
        <end position="1502"/>
    </location>
</feature>
<dbReference type="SUPFAM" id="SSF48452">
    <property type="entry name" value="TPR-like"/>
    <property type="match status" value="1"/>
</dbReference>
<dbReference type="InterPro" id="IPR031350">
    <property type="entry name" value="Goodbye_dom"/>
</dbReference>
<protein>
    <recommendedName>
        <fullName evidence="7">Fungal STAND N-terminal Goodbye domain-containing protein</fullName>
    </recommendedName>
</protein>
<dbReference type="Pfam" id="PF24883">
    <property type="entry name" value="NPHP3_N"/>
    <property type="match status" value="1"/>
</dbReference>
<comment type="caution">
    <text evidence="5">The sequence shown here is derived from an EMBL/GenBank/DDBJ whole genome shotgun (WGS) entry which is preliminary data.</text>
</comment>
<dbReference type="Gene3D" id="3.40.50.300">
    <property type="entry name" value="P-loop containing nucleotide triphosphate hydrolases"/>
    <property type="match status" value="1"/>
</dbReference>
<dbReference type="InterPro" id="IPR027417">
    <property type="entry name" value="P-loop_NTPase"/>
</dbReference>
<dbReference type="PANTHER" id="PTHR10039:SF17">
    <property type="entry name" value="FUNGAL STAND N-TERMINAL GOODBYE DOMAIN-CONTAINING PROTEIN-RELATED"/>
    <property type="match status" value="1"/>
</dbReference>
<feature type="region of interest" description="Disordered" evidence="2">
    <location>
        <begin position="535"/>
        <end position="555"/>
    </location>
</feature>
<dbReference type="EMBL" id="CAJPDS010000129">
    <property type="protein sequence ID" value="CAF9939348.1"/>
    <property type="molecule type" value="Genomic_DNA"/>
</dbReference>
<dbReference type="PANTHER" id="PTHR10039">
    <property type="entry name" value="AMELOGENIN"/>
    <property type="match status" value="1"/>
</dbReference>
<feature type="region of interest" description="Disordered" evidence="2">
    <location>
        <begin position="1410"/>
        <end position="1514"/>
    </location>
</feature>
<dbReference type="InterPro" id="IPR011990">
    <property type="entry name" value="TPR-like_helical_dom_sf"/>
</dbReference>